<evidence type="ECO:0000313" key="1">
    <source>
        <dbReference type="EMBL" id="ADU47287.1"/>
    </source>
</evidence>
<sequence length="32" mass="3355">MNFRTRHRVTMAALALFIAIAVVAAVVNALGG</sequence>
<gene>
    <name evidence="1" type="ordered locus">Intca_0743</name>
</gene>
<keyword evidence="2" id="KW-1185">Reference proteome</keyword>
<protein>
    <submittedName>
        <fullName evidence="1">Uncharacterized protein</fullName>
    </submittedName>
</protein>
<proteinExistence type="predicted"/>
<name>E6SB26_INTC7</name>
<dbReference type="HOGENOM" id="CLU_221081_0_0_11"/>
<dbReference type="AlphaFoldDB" id="E6SB26"/>
<dbReference type="STRING" id="710696.Intca_0743"/>
<dbReference type="KEGG" id="ica:Intca_0743"/>
<evidence type="ECO:0000313" key="2">
    <source>
        <dbReference type="Proteomes" id="UP000008914"/>
    </source>
</evidence>
<accession>E6SB26</accession>
<reference evidence="1 2" key="1">
    <citation type="journal article" date="2010" name="Stand. Genomic Sci.">
        <title>Complete genome sequence of Intrasporangium calvum type strain (7 KIP).</title>
        <authorList>
            <person name="Del Rio T.G."/>
            <person name="Chertkov O."/>
            <person name="Yasawong M."/>
            <person name="Lucas S."/>
            <person name="Deshpande S."/>
            <person name="Cheng J.F."/>
            <person name="Detter C."/>
            <person name="Tapia R."/>
            <person name="Han C."/>
            <person name="Goodwin L."/>
            <person name="Pitluck S."/>
            <person name="Liolios K."/>
            <person name="Ivanova N."/>
            <person name="Mavromatis K."/>
            <person name="Pati A."/>
            <person name="Chen A."/>
            <person name="Palaniappan K."/>
            <person name="Land M."/>
            <person name="Hauser L."/>
            <person name="Chang Y.J."/>
            <person name="Jeffries C.D."/>
            <person name="Rohde M."/>
            <person name="Pukall R."/>
            <person name="Sikorski J."/>
            <person name="Goker M."/>
            <person name="Woyke T."/>
            <person name="Bristow J."/>
            <person name="Eisen J.A."/>
            <person name="Markowitz V."/>
            <person name="Hugenholtz P."/>
            <person name="Kyrpides N.C."/>
            <person name="Klenk H.P."/>
            <person name="Lapidus A."/>
        </authorList>
    </citation>
    <scope>NUCLEOTIDE SEQUENCE [LARGE SCALE GENOMIC DNA]</scope>
    <source>
        <strain evidence="2">ATCC 23552 / DSM 43043 / JCM 3097 / NBRC 12989 / 7 KIP</strain>
    </source>
</reference>
<dbReference type="EMBL" id="CP002343">
    <property type="protein sequence ID" value="ADU47287.1"/>
    <property type="molecule type" value="Genomic_DNA"/>
</dbReference>
<organism evidence="1 2">
    <name type="scientific">Intrasporangium calvum (strain ATCC 23552 / DSM 43043 / JCM 3097 / NBRC 12989 / NCIMB 10167 / NRRL B-3866 / 7 KIP)</name>
    <dbReference type="NCBI Taxonomy" id="710696"/>
    <lineage>
        <taxon>Bacteria</taxon>
        <taxon>Bacillati</taxon>
        <taxon>Actinomycetota</taxon>
        <taxon>Actinomycetes</taxon>
        <taxon>Micrococcales</taxon>
        <taxon>Intrasporangiaceae</taxon>
        <taxon>Intrasporangium</taxon>
    </lineage>
</organism>
<dbReference type="Proteomes" id="UP000008914">
    <property type="component" value="Chromosome"/>
</dbReference>